<feature type="non-terminal residue" evidence="1">
    <location>
        <position position="59"/>
    </location>
</feature>
<dbReference type="AlphaFoldDB" id="A0A7D9KJ36"/>
<protein>
    <submittedName>
        <fullName evidence="1">Uncharacterized protein</fullName>
    </submittedName>
</protein>
<keyword evidence="2" id="KW-1185">Reference proteome</keyword>
<gene>
    <name evidence="1" type="ORF">PACLA_8A010716</name>
</gene>
<sequence length="59" mass="6379">MKKFSRKSFVLLISVSLILDWNGVLAVSWSDSRSICCYGENGIFYCGSVAASGCPNGLK</sequence>
<accession>A0A7D9KJ36</accession>
<name>A0A7D9KJ36_PARCT</name>
<dbReference type="EMBL" id="CACRXK020040435">
    <property type="protein sequence ID" value="CAB4045583.1"/>
    <property type="molecule type" value="Genomic_DNA"/>
</dbReference>
<dbReference type="Proteomes" id="UP001152795">
    <property type="component" value="Unassembled WGS sequence"/>
</dbReference>
<evidence type="ECO:0000313" key="1">
    <source>
        <dbReference type="EMBL" id="CAB4045583.1"/>
    </source>
</evidence>
<reference evidence="1" key="1">
    <citation type="submission" date="2020-04" db="EMBL/GenBank/DDBJ databases">
        <authorList>
            <person name="Alioto T."/>
            <person name="Alioto T."/>
            <person name="Gomez Garrido J."/>
        </authorList>
    </citation>
    <scope>NUCLEOTIDE SEQUENCE</scope>
    <source>
        <strain evidence="1">A484AB</strain>
    </source>
</reference>
<organism evidence="1 2">
    <name type="scientific">Paramuricea clavata</name>
    <name type="common">Red gorgonian</name>
    <name type="synonym">Violescent sea-whip</name>
    <dbReference type="NCBI Taxonomy" id="317549"/>
    <lineage>
        <taxon>Eukaryota</taxon>
        <taxon>Metazoa</taxon>
        <taxon>Cnidaria</taxon>
        <taxon>Anthozoa</taxon>
        <taxon>Octocorallia</taxon>
        <taxon>Malacalcyonacea</taxon>
        <taxon>Plexauridae</taxon>
        <taxon>Paramuricea</taxon>
    </lineage>
</organism>
<comment type="caution">
    <text evidence="1">The sequence shown here is derived from an EMBL/GenBank/DDBJ whole genome shotgun (WGS) entry which is preliminary data.</text>
</comment>
<proteinExistence type="predicted"/>
<evidence type="ECO:0000313" key="2">
    <source>
        <dbReference type="Proteomes" id="UP001152795"/>
    </source>
</evidence>